<name>A0A6L9MUS4_9ALTE</name>
<dbReference type="Proteomes" id="UP000478837">
    <property type="component" value="Unassembled WGS sequence"/>
</dbReference>
<evidence type="ECO:0000313" key="2">
    <source>
        <dbReference type="EMBL" id="NDW21571.1"/>
    </source>
</evidence>
<sequence>MTDSIDKKFTQRSNVIKADSQITSAQPSENPKPVATTKRSKHINLNRMRKAFSVKPLTLGVASVLLSACGAEREEAKIYTSIDDCKQDYPDALEKCEAAYQTAVDEAMRTSPRFNSEYDCEYEFGPNQCRSVNTNSGSFFMPFMAGYMVSSLLSPNRYYSQPLYTSSSYNSPFRSRWITADGYVFDGDIRKRNYRVRKETLKPKPTVNRTMKRGGFGSSVRAKSSWGSSSRKGGWGG</sequence>
<accession>A0A6L9MUS4</accession>
<gene>
    <name evidence="2" type="ORF">GTW09_08590</name>
</gene>
<organism evidence="2 3">
    <name type="scientific">Alteromonas hispanica</name>
    <dbReference type="NCBI Taxonomy" id="315421"/>
    <lineage>
        <taxon>Bacteria</taxon>
        <taxon>Pseudomonadati</taxon>
        <taxon>Pseudomonadota</taxon>
        <taxon>Gammaproteobacteria</taxon>
        <taxon>Alteromonadales</taxon>
        <taxon>Alteromonadaceae</taxon>
        <taxon>Alteromonas/Salinimonas group</taxon>
        <taxon>Alteromonas</taxon>
    </lineage>
</organism>
<dbReference type="EMBL" id="JAAAWP010000004">
    <property type="protein sequence ID" value="NDW21571.1"/>
    <property type="molecule type" value="Genomic_DNA"/>
</dbReference>
<evidence type="ECO:0000256" key="1">
    <source>
        <dbReference type="SAM" id="MobiDB-lite"/>
    </source>
</evidence>
<feature type="compositionally biased region" description="Low complexity" evidence="1">
    <location>
        <begin position="218"/>
        <end position="237"/>
    </location>
</feature>
<dbReference type="NCBIfam" id="NF008655">
    <property type="entry name" value="PRK11653.1"/>
    <property type="match status" value="1"/>
</dbReference>
<feature type="region of interest" description="Disordered" evidence="1">
    <location>
        <begin position="209"/>
        <end position="237"/>
    </location>
</feature>
<keyword evidence="3" id="KW-1185">Reference proteome</keyword>
<proteinExistence type="predicted"/>
<evidence type="ECO:0000313" key="3">
    <source>
        <dbReference type="Proteomes" id="UP000478837"/>
    </source>
</evidence>
<dbReference type="AlphaFoldDB" id="A0A6L9MUS4"/>
<protein>
    <submittedName>
        <fullName evidence="2">DUF1190 family protein</fullName>
    </submittedName>
</protein>
<dbReference type="Pfam" id="PF06693">
    <property type="entry name" value="DUF1190"/>
    <property type="match status" value="1"/>
</dbReference>
<comment type="caution">
    <text evidence="2">The sequence shown here is derived from an EMBL/GenBank/DDBJ whole genome shotgun (WGS) entry which is preliminary data.</text>
</comment>
<dbReference type="InterPro" id="IPR009576">
    <property type="entry name" value="Biofilm_formation_YgiB"/>
</dbReference>
<reference evidence="2 3" key="1">
    <citation type="submission" date="2020-01" db="EMBL/GenBank/DDBJ databases">
        <title>Genomes of bacteria type strains.</title>
        <authorList>
            <person name="Chen J."/>
            <person name="Zhu S."/>
            <person name="Yang J."/>
        </authorList>
    </citation>
    <scope>NUCLEOTIDE SEQUENCE [LARGE SCALE GENOMIC DNA]</scope>
    <source>
        <strain evidence="2 3">LMG 22958</strain>
    </source>
</reference>